<dbReference type="InterPro" id="IPR016055">
    <property type="entry name" value="A-D-PHexomutase_a/b/a-I/II/III"/>
</dbReference>
<sequence length="265" mass="30153">DPDADRVGIAVKNHNNEFVLLNGNQTAALLVHYLLSARFTKGKLKGNEYIIKTIVTSELLSEIAEKYNIEHFDVLTGFKYIADIIKKYEGKKEFIVGGEESYGYLAGEFVRDKDAVMSCALIAEATAWAKDKGKSLYDQLIDIYLEYGFYHERLVNIVKKGKSGAEEIQKMMDNLRNAPPETINNSPVMLIHDFQIQTTYDLLSHLRYQITLPKSNVLQFILQDGSKISVRPSGTEPKIKFYFSVKGELKNRDNFEKVKGLLEKK</sequence>
<dbReference type="InterPro" id="IPR005846">
    <property type="entry name" value="A-D-PHexomutase_a/b/a-III"/>
</dbReference>
<dbReference type="InterPro" id="IPR005843">
    <property type="entry name" value="A-D-PHexomutase_C"/>
</dbReference>
<gene>
    <name evidence="6" type="ORF">S12H4_39119</name>
</gene>
<dbReference type="EMBL" id="BARW01023614">
    <property type="protein sequence ID" value="GAI97707.1"/>
    <property type="molecule type" value="Genomic_DNA"/>
</dbReference>
<dbReference type="AlphaFoldDB" id="X1SXA4"/>
<evidence type="ECO:0000259" key="4">
    <source>
        <dbReference type="Pfam" id="PF00408"/>
    </source>
</evidence>
<dbReference type="GO" id="GO:0008973">
    <property type="term" value="F:phosphopentomutase activity"/>
    <property type="evidence" value="ECO:0007669"/>
    <property type="project" value="TreeGrafter"/>
</dbReference>
<name>X1SXA4_9ZZZZ</name>
<dbReference type="GO" id="GO:0046872">
    <property type="term" value="F:metal ion binding"/>
    <property type="evidence" value="ECO:0007669"/>
    <property type="project" value="UniProtKB-KW"/>
</dbReference>
<accession>X1SXA4</accession>
<dbReference type="Pfam" id="PF02880">
    <property type="entry name" value="PGM_PMM_III"/>
    <property type="match status" value="1"/>
</dbReference>
<evidence type="ECO:0000256" key="1">
    <source>
        <dbReference type="ARBA" id="ARBA00022723"/>
    </source>
</evidence>
<proteinExistence type="predicted"/>
<dbReference type="PANTHER" id="PTHR45745:SF1">
    <property type="entry name" value="PHOSPHOGLUCOMUTASE 2B-RELATED"/>
    <property type="match status" value="1"/>
</dbReference>
<dbReference type="SUPFAM" id="SSF55957">
    <property type="entry name" value="Phosphoglucomutase, C-terminal domain"/>
    <property type="match status" value="1"/>
</dbReference>
<feature type="domain" description="Alpha-D-phosphohexomutase C-terminal" evidence="4">
    <location>
        <begin position="214"/>
        <end position="244"/>
    </location>
</feature>
<feature type="domain" description="Alpha-D-phosphohexomutase alpha/beta/alpha" evidence="5">
    <location>
        <begin position="22"/>
        <end position="141"/>
    </location>
</feature>
<evidence type="ECO:0000256" key="3">
    <source>
        <dbReference type="ARBA" id="ARBA00023235"/>
    </source>
</evidence>
<protein>
    <recommendedName>
        <fullName evidence="7">Alpha-D-phosphohexomutase alpha/beta/alpha domain-containing protein</fullName>
    </recommendedName>
</protein>
<dbReference type="Gene3D" id="3.30.310.50">
    <property type="entry name" value="Alpha-D-phosphohexomutase, C-terminal domain"/>
    <property type="match status" value="1"/>
</dbReference>
<feature type="non-terminal residue" evidence="6">
    <location>
        <position position="1"/>
    </location>
</feature>
<evidence type="ECO:0000313" key="6">
    <source>
        <dbReference type="EMBL" id="GAI97707.1"/>
    </source>
</evidence>
<dbReference type="GO" id="GO:0006166">
    <property type="term" value="P:purine ribonucleoside salvage"/>
    <property type="evidence" value="ECO:0007669"/>
    <property type="project" value="TreeGrafter"/>
</dbReference>
<reference evidence="6" key="1">
    <citation type="journal article" date="2014" name="Front. Microbiol.">
        <title>High frequency of phylogenetically diverse reductive dehalogenase-homologous genes in deep subseafloor sedimentary metagenomes.</title>
        <authorList>
            <person name="Kawai M."/>
            <person name="Futagami T."/>
            <person name="Toyoda A."/>
            <person name="Takaki Y."/>
            <person name="Nishi S."/>
            <person name="Hori S."/>
            <person name="Arai W."/>
            <person name="Tsubouchi T."/>
            <person name="Morono Y."/>
            <person name="Uchiyama I."/>
            <person name="Ito T."/>
            <person name="Fujiyama A."/>
            <person name="Inagaki F."/>
            <person name="Takami H."/>
        </authorList>
    </citation>
    <scope>NUCLEOTIDE SEQUENCE</scope>
    <source>
        <strain evidence="6">Expedition CK06-06</strain>
    </source>
</reference>
<dbReference type="GO" id="GO:0005975">
    <property type="term" value="P:carbohydrate metabolic process"/>
    <property type="evidence" value="ECO:0007669"/>
    <property type="project" value="InterPro"/>
</dbReference>
<dbReference type="SUPFAM" id="SSF53738">
    <property type="entry name" value="Phosphoglucomutase, first 3 domains"/>
    <property type="match status" value="1"/>
</dbReference>
<keyword evidence="2" id="KW-0460">Magnesium</keyword>
<evidence type="ECO:0000259" key="5">
    <source>
        <dbReference type="Pfam" id="PF02880"/>
    </source>
</evidence>
<dbReference type="InterPro" id="IPR036900">
    <property type="entry name" value="A-D-PHexomutase_C_sf"/>
</dbReference>
<dbReference type="Pfam" id="PF00408">
    <property type="entry name" value="PGM_PMM_IV"/>
    <property type="match status" value="1"/>
</dbReference>
<evidence type="ECO:0008006" key="7">
    <source>
        <dbReference type="Google" id="ProtNLM"/>
    </source>
</evidence>
<comment type="caution">
    <text evidence="6">The sequence shown here is derived from an EMBL/GenBank/DDBJ whole genome shotgun (WGS) entry which is preliminary data.</text>
</comment>
<keyword evidence="3" id="KW-0413">Isomerase</keyword>
<evidence type="ECO:0000256" key="2">
    <source>
        <dbReference type="ARBA" id="ARBA00022842"/>
    </source>
</evidence>
<organism evidence="6">
    <name type="scientific">marine sediment metagenome</name>
    <dbReference type="NCBI Taxonomy" id="412755"/>
    <lineage>
        <taxon>unclassified sequences</taxon>
        <taxon>metagenomes</taxon>
        <taxon>ecological metagenomes</taxon>
    </lineage>
</organism>
<keyword evidence="1" id="KW-0479">Metal-binding</keyword>
<dbReference type="PANTHER" id="PTHR45745">
    <property type="entry name" value="PHOSPHOMANNOMUTASE 45A"/>
    <property type="match status" value="1"/>
</dbReference>
<dbReference type="Gene3D" id="3.40.120.10">
    <property type="entry name" value="Alpha-D-Glucose-1,6-Bisphosphate, subunit A, domain 3"/>
    <property type="match status" value="1"/>
</dbReference>
<feature type="non-terminal residue" evidence="6">
    <location>
        <position position="265"/>
    </location>
</feature>